<gene>
    <name evidence="2" type="ORF">CTEN210_14688</name>
</gene>
<keyword evidence="1" id="KW-0732">Signal</keyword>
<keyword evidence="3" id="KW-1185">Reference proteome</keyword>
<evidence type="ECO:0000313" key="2">
    <source>
        <dbReference type="EMBL" id="GFH58212.1"/>
    </source>
</evidence>
<reference evidence="2 3" key="1">
    <citation type="journal article" date="2021" name="Sci. Rep.">
        <title>The genome of the diatom Chaetoceros tenuissimus carries an ancient integrated fragment of an extant virus.</title>
        <authorList>
            <person name="Hongo Y."/>
            <person name="Kimura K."/>
            <person name="Takaki Y."/>
            <person name="Yoshida Y."/>
            <person name="Baba S."/>
            <person name="Kobayashi G."/>
            <person name="Nagasaki K."/>
            <person name="Hano T."/>
            <person name="Tomaru Y."/>
        </authorList>
    </citation>
    <scope>NUCLEOTIDE SEQUENCE [LARGE SCALE GENOMIC DNA]</scope>
    <source>
        <strain evidence="2 3">NIES-3715</strain>
    </source>
</reference>
<dbReference type="AlphaFoldDB" id="A0AAD3D5C0"/>
<name>A0AAD3D5C0_9STRA</name>
<proteinExistence type="predicted"/>
<comment type="caution">
    <text evidence="2">The sequence shown here is derived from an EMBL/GenBank/DDBJ whole genome shotgun (WGS) entry which is preliminary data.</text>
</comment>
<protein>
    <submittedName>
        <fullName evidence="2">Uncharacterized protein</fullName>
    </submittedName>
</protein>
<accession>A0AAD3D5C0</accession>
<organism evidence="2 3">
    <name type="scientific">Chaetoceros tenuissimus</name>
    <dbReference type="NCBI Taxonomy" id="426638"/>
    <lineage>
        <taxon>Eukaryota</taxon>
        <taxon>Sar</taxon>
        <taxon>Stramenopiles</taxon>
        <taxon>Ochrophyta</taxon>
        <taxon>Bacillariophyta</taxon>
        <taxon>Coscinodiscophyceae</taxon>
        <taxon>Chaetocerotophycidae</taxon>
        <taxon>Chaetocerotales</taxon>
        <taxon>Chaetocerotaceae</taxon>
        <taxon>Chaetoceros</taxon>
    </lineage>
</organism>
<dbReference type="EMBL" id="BLLK01000061">
    <property type="protein sequence ID" value="GFH58212.1"/>
    <property type="molecule type" value="Genomic_DNA"/>
</dbReference>
<dbReference type="Proteomes" id="UP001054902">
    <property type="component" value="Unassembled WGS sequence"/>
</dbReference>
<feature type="signal peptide" evidence="1">
    <location>
        <begin position="1"/>
        <end position="22"/>
    </location>
</feature>
<feature type="chain" id="PRO_5042019416" evidence="1">
    <location>
        <begin position="23"/>
        <end position="540"/>
    </location>
</feature>
<evidence type="ECO:0000313" key="3">
    <source>
        <dbReference type="Proteomes" id="UP001054902"/>
    </source>
</evidence>
<sequence length="540" mass="59291">MTNRKFCTNLLLFLFSLEDSCSFVPAVQRTPSEKNIAISRSRKRRLVTETPTESTTLFSTKEATPNIGLLGSLQDRNQRHLRKNEITILDHQISTEKKNSFSKMMNNRTDFEMAVMSTVAITVPMAVILILAGSSMDTQGPGLGEQTNAFFRDIFSSRASVEILAEEGVELLEDSIEELEAISLNVFDAAVPTTAVDVISIALGEGLAAAIGGVVTYFANIGVKSRGVLQQGLDTVGLENSTEASADYFIQGAVADTDYFITRAAATGLGLPPFLGVILATIPSQLIKLSARQREQRRKEDELLQAMLLEEQELKKKRPFRFGGMNKPKPINRNVEEMTAIATVTPGAANQIDGVEIFSDVTKWLEYDVLVNGYQGMITVNDIPISPGLESAIYGFLAALSSQLWADAIYRFSDFGSDANREAARSRSLRDTFTLYSLRCLSAFTLFGVYESARLPIALLISNLISGGVDGCLGSDDFQLCLDTYMLENPASATIEGQLRAFFVAAANSSQRFLLDFQLGDLSIEQVKRQFLQIYNMVNQ</sequence>
<evidence type="ECO:0000256" key="1">
    <source>
        <dbReference type="SAM" id="SignalP"/>
    </source>
</evidence>